<reference evidence="1" key="1">
    <citation type="journal article" date="2014" name="Front. Microbiol.">
        <title>High frequency of phylogenetically diverse reductive dehalogenase-homologous genes in deep subseafloor sedimentary metagenomes.</title>
        <authorList>
            <person name="Kawai M."/>
            <person name="Futagami T."/>
            <person name="Toyoda A."/>
            <person name="Takaki Y."/>
            <person name="Nishi S."/>
            <person name="Hori S."/>
            <person name="Arai W."/>
            <person name="Tsubouchi T."/>
            <person name="Morono Y."/>
            <person name="Uchiyama I."/>
            <person name="Ito T."/>
            <person name="Fujiyama A."/>
            <person name="Inagaki F."/>
            <person name="Takami H."/>
        </authorList>
    </citation>
    <scope>NUCLEOTIDE SEQUENCE</scope>
    <source>
        <strain evidence="1">Expedition CK06-06</strain>
    </source>
</reference>
<accession>X0SRM8</accession>
<protein>
    <submittedName>
        <fullName evidence="1">Uncharacterized protein</fullName>
    </submittedName>
</protein>
<proteinExistence type="predicted"/>
<feature type="non-terminal residue" evidence="1">
    <location>
        <position position="1"/>
    </location>
</feature>
<name>X0SRM8_9ZZZZ</name>
<dbReference type="AlphaFoldDB" id="X0SRM8"/>
<dbReference type="EMBL" id="BARS01004458">
    <property type="protein sequence ID" value="GAF78537.1"/>
    <property type="molecule type" value="Genomic_DNA"/>
</dbReference>
<organism evidence="1">
    <name type="scientific">marine sediment metagenome</name>
    <dbReference type="NCBI Taxonomy" id="412755"/>
    <lineage>
        <taxon>unclassified sequences</taxon>
        <taxon>metagenomes</taxon>
        <taxon>ecological metagenomes</taxon>
    </lineage>
</organism>
<gene>
    <name evidence="1" type="ORF">S01H1_08714</name>
</gene>
<evidence type="ECO:0000313" key="1">
    <source>
        <dbReference type="EMBL" id="GAF78537.1"/>
    </source>
</evidence>
<comment type="caution">
    <text evidence="1">The sequence shown here is derived from an EMBL/GenBank/DDBJ whole genome shotgun (WGS) entry which is preliminary data.</text>
</comment>
<sequence length="54" mass="5713">APVAVIQMSFNTAKTLAAKLSEMVSSFESKSGTAVLTMGEVRGFIAMTEEEEEG</sequence>